<proteinExistence type="predicted"/>
<sequence length="49" mass="5590">MGLEDEEDDGEPFEDKMNKLTSELSVLFKESDKLKEEIKKNLGALGFEI</sequence>
<gene>
    <name evidence="1" type="ORF">SDC9_210202</name>
</gene>
<accession>A0A645JSY3</accession>
<organism evidence="1">
    <name type="scientific">bioreactor metagenome</name>
    <dbReference type="NCBI Taxonomy" id="1076179"/>
    <lineage>
        <taxon>unclassified sequences</taxon>
        <taxon>metagenomes</taxon>
        <taxon>ecological metagenomes</taxon>
    </lineage>
</organism>
<reference evidence="1" key="1">
    <citation type="submission" date="2019-08" db="EMBL/GenBank/DDBJ databases">
        <authorList>
            <person name="Kucharzyk K."/>
            <person name="Murdoch R.W."/>
            <person name="Higgins S."/>
            <person name="Loffler F."/>
        </authorList>
    </citation>
    <scope>NUCLEOTIDE SEQUENCE</scope>
</reference>
<protein>
    <recommendedName>
        <fullName evidence="2">DNA methylase adenine-specific domain-containing protein</fullName>
    </recommendedName>
</protein>
<dbReference type="AlphaFoldDB" id="A0A645JSY3"/>
<evidence type="ECO:0000313" key="1">
    <source>
        <dbReference type="EMBL" id="MPN62453.1"/>
    </source>
</evidence>
<dbReference type="EMBL" id="VSSQ01140490">
    <property type="protein sequence ID" value="MPN62453.1"/>
    <property type="molecule type" value="Genomic_DNA"/>
</dbReference>
<comment type="caution">
    <text evidence="1">The sequence shown here is derived from an EMBL/GenBank/DDBJ whole genome shotgun (WGS) entry which is preliminary data.</text>
</comment>
<name>A0A645JSY3_9ZZZZ</name>
<evidence type="ECO:0008006" key="2">
    <source>
        <dbReference type="Google" id="ProtNLM"/>
    </source>
</evidence>